<dbReference type="Proteomes" id="UP000596145">
    <property type="component" value="Chromosome"/>
</dbReference>
<dbReference type="AlphaFoldDB" id="A0A7T4EHP2"/>
<evidence type="ECO:0000313" key="1">
    <source>
        <dbReference type="EMBL" id="QQB45333.1"/>
    </source>
</evidence>
<dbReference type="EMBL" id="CP066007">
    <property type="protein sequence ID" value="QQB47585.1"/>
    <property type="molecule type" value="Genomic_DNA"/>
</dbReference>
<gene>
    <name evidence="2" type="ORF">I6I10_06875</name>
    <name evidence="1" type="ORF">I6I10_07245</name>
</gene>
<evidence type="ECO:0000313" key="2">
    <source>
        <dbReference type="EMBL" id="QQB47585.1"/>
    </source>
</evidence>
<dbReference type="RefSeq" id="WP_084036475.1">
    <property type="nucleotide sequence ID" value="NZ_CP066007.1"/>
</dbReference>
<reference evidence="2 3" key="1">
    <citation type="submission" date="2020-12" db="EMBL/GenBank/DDBJ databases">
        <title>FDA dAtabase for Regulatory Grade micrObial Sequences (FDA-ARGOS): Supporting development and validation of Infectious Disease Dx tests.</title>
        <authorList>
            <person name="Sproer C."/>
            <person name="Gronow S."/>
            <person name="Severitt S."/>
            <person name="Schroder I."/>
            <person name="Tallon L."/>
            <person name="Sadzewicz L."/>
            <person name="Zhao X."/>
            <person name="Boylan J."/>
            <person name="Ott S."/>
            <person name="Bowen H."/>
            <person name="Vavikolanu K."/>
            <person name="Mehta A."/>
            <person name="Aluvathingal J."/>
            <person name="Nadendla S."/>
            <person name="Lowell S."/>
            <person name="Myers T."/>
            <person name="Yan Y."/>
            <person name="Sichtig H."/>
        </authorList>
    </citation>
    <scope>NUCLEOTIDE SEQUENCE [LARGE SCALE GENOMIC DNA]</scope>
    <source>
        <strain evidence="2 3">FDAARGOS_1053</strain>
    </source>
</reference>
<dbReference type="GeneID" id="92760536"/>
<dbReference type="OrthoDB" id="9256063at2"/>
<sequence>MYLKNKTWQYRRDFAGTFACPHCGYEHEGWGYDDAHFHHDVIPTMECPKCRKTGGGPITYPTIPAGIEI</sequence>
<dbReference type="EMBL" id="CP066007">
    <property type="protein sequence ID" value="QQB45333.1"/>
    <property type="molecule type" value="Genomic_DNA"/>
</dbReference>
<organism evidence="2 3">
    <name type="scientific">Corynebacterium glucuronolyticum</name>
    <dbReference type="NCBI Taxonomy" id="39791"/>
    <lineage>
        <taxon>Bacteria</taxon>
        <taxon>Bacillati</taxon>
        <taxon>Actinomycetota</taxon>
        <taxon>Actinomycetes</taxon>
        <taxon>Mycobacteriales</taxon>
        <taxon>Corynebacteriaceae</taxon>
        <taxon>Corynebacterium</taxon>
    </lineage>
</organism>
<proteinExistence type="predicted"/>
<evidence type="ECO:0000313" key="3">
    <source>
        <dbReference type="Proteomes" id="UP000596145"/>
    </source>
</evidence>
<accession>A0A7T4EHP2</accession>
<protein>
    <submittedName>
        <fullName evidence="2">Uncharacterized protein</fullName>
    </submittedName>
</protein>
<name>A0A7T4EHP2_9CORY</name>